<reference evidence="2" key="2">
    <citation type="submission" date="2020-05" db="UniProtKB">
        <authorList>
            <consortium name="EnsemblMetazoa"/>
        </authorList>
    </citation>
    <scope>IDENTIFICATION</scope>
    <source>
        <strain evidence="2">wikel</strain>
    </source>
</reference>
<dbReference type="EMBL" id="ABJB010527689">
    <property type="status" value="NOT_ANNOTATED_CDS"/>
    <property type="molecule type" value="Genomic_DNA"/>
</dbReference>
<dbReference type="EMBL" id="DS925449">
    <property type="protein sequence ID" value="EEC17577.1"/>
    <property type="molecule type" value="Genomic_DNA"/>
</dbReference>
<dbReference type="Proteomes" id="UP000001555">
    <property type="component" value="Unassembled WGS sequence"/>
</dbReference>
<feature type="non-terminal residue" evidence="1">
    <location>
        <position position="1"/>
    </location>
</feature>
<reference evidence="1 3" key="1">
    <citation type="submission" date="2008-03" db="EMBL/GenBank/DDBJ databases">
        <title>Annotation of Ixodes scapularis.</title>
        <authorList>
            <consortium name="Ixodes scapularis Genome Project Consortium"/>
            <person name="Caler E."/>
            <person name="Hannick L.I."/>
            <person name="Bidwell S."/>
            <person name="Joardar V."/>
            <person name="Thiagarajan M."/>
            <person name="Amedeo P."/>
            <person name="Galinsky K.J."/>
            <person name="Schobel S."/>
            <person name="Inman J."/>
            <person name="Hostetler J."/>
            <person name="Miller J."/>
            <person name="Hammond M."/>
            <person name="Megy K."/>
            <person name="Lawson D."/>
            <person name="Kodira C."/>
            <person name="Sutton G."/>
            <person name="Meyer J."/>
            <person name="Hill C.A."/>
            <person name="Birren B."/>
            <person name="Nene V."/>
            <person name="Collins F."/>
            <person name="Alarcon-Chaidez F."/>
            <person name="Wikel S."/>
            <person name="Strausberg R."/>
        </authorList>
    </citation>
    <scope>NUCLEOTIDE SEQUENCE [LARGE SCALE GENOMIC DNA]</scope>
    <source>
        <strain evidence="3">Wikel</strain>
        <strain evidence="1">Wikel colony</strain>
    </source>
</reference>
<gene>
    <name evidence="1" type="ORF">IscW_ISCW012185</name>
</gene>
<evidence type="ECO:0000313" key="3">
    <source>
        <dbReference type="Proteomes" id="UP000001555"/>
    </source>
</evidence>
<proteinExistence type="predicted"/>
<keyword evidence="3" id="KW-1185">Reference proteome</keyword>
<dbReference type="VEuPathDB" id="VectorBase:ISCW012185"/>
<name>B7QFF5_IXOSC</name>
<dbReference type="HOGENOM" id="CLU_2580651_0_0_1"/>
<feature type="non-terminal residue" evidence="1">
    <location>
        <position position="81"/>
    </location>
</feature>
<accession>B7QFF5</accession>
<dbReference type="AlphaFoldDB" id="B7QFF5"/>
<dbReference type="InParanoid" id="B7QFF5"/>
<dbReference type="EnsemblMetazoa" id="ISCW012185-RA">
    <property type="protein sequence ID" value="ISCW012185-PA"/>
    <property type="gene ID" value="ISCW012185"/>
</dbReference>
<sequence length="81" mass="9422">DLPMWYLRGSKCYPGAALRQTTHHRIQPALHGQQLELILYSVRRGMLPISLRLSRSFLDPRRRYAQRLSRFAGLAKSCLDI</sequence>
<organism>
    <name type="scientific">Ixodes scapularis</name>
    <name type="common">Black-legged tick</name>
    <name type="synonym">Deer tick</name>
    <dbReference type="NCBI Taxonomy" id="6945"/>
    <lineage>
        <taxon>Eukaryota</taxon>
        <taxon>Metazoa</taxon>
        <taxon>Ecdysozoa</taxon>
        <taxon>Arthropoda</taxon>
        <taxon>Chelicerata</taxon>
        <taxon>Arachnida</taxon>
        <taxon>Acari</taxon>
        <taxon>Parasitiformes</taxon>
        <taxon>Ixodida</taxon>
        <taxon>Ixodoidea</taxon>
        <taxon>Ixodidae</taxon>
        <taxon>Ixodinae</taxon>
        <taxon>Ixodes</taxon>
    </lineage>
</organism>
<evidence type="ECO:0000313" key="1">
    <source>
        <dbReference type="EMBL" id="EEC17577.1"/>
    </source>
</evidence>
<protein>
    <submittedName>
        <fullName evidence="1 2">Uncharacterized protein</fullName>
    </submittedName>
</protein>
<dbReference type="PaxDb" id="6945-B7QFF5"/>
<dbReference type="VEuPathDB" id="VectorBase:ISCI012185"/>
<evidence type="ECO:0000313" key="2">
    <source>
        <dbReference type="EnsemblMetazoa" id="ISCW012185-PA"/>
    </source>
</evidence>